<proteinExistence type="inferred from homology"/>
<reference evidence="6 7" key="1">
    <citation type="submission" date="2019-05" db="EMBL/GenBank/DDBJ databases">
        <title>Georgenia *** sp. nov., and Georgenia *** sp. nov., isolated from the intestinal contents of plateau pika (Ochotona curzoniae) in the Qinghai-Tibet plateau of China.</title>
        <authorList>
            <person name="Tian Z."/>
        </authorList>
    </citation>
    <scope>NUCLEOTIDE SEQUENCE [LARGE SCALE GENOMIC DNA]</scope>
    <source>
        <strain evidence="6 7">Z443</strain>
    </source>
</reference>
<dbReference type="InterPro" id="IPR015168">
    <property type="entry name" value="SsuA/THI5"/>
</dbReference>
<comment type="similarity">
    <text evidence="2">Belongs to the bacterial solute-binding protein SsuA/TauA family.</text>
</comment>
<dbReference type="PROSITE" id="PS51257">
    <property type="entry name" value="PROKAR_LIPOPROTEIN"/>
    <property type="match status" value="1"/>
</dbReference>
<accession>A0A5B8C2P1</accession>
<comment type="subcellular location">
    <subcellularLocation>
        <location evidence="1">Periplasm</location>
    </subcellularLocation>
</comment>
<evidence type="ECO:0000313" key="6">
    <source>
        <dbReference type="EMBL" id="QDC24939.1"/>
    </source>
</evidence>
<dbReference type="Proteomes" id="UP000314616">
    <property type="component" value="Chromosome"/>
</dbReference>
<evidence type="ECO:0000256" key="1">
    <source>
        <dbReference type="ARBA" id="ARBA00004418"/>
    </source>
</evidence>
<dbReference type="GO" id="GO:0042597">
    <property type="term" value="C:periplasmic space"/>
    <property type="evidence" value="ECO:0007669"/>
    <property type="project" value="UniProtKB-SubCell"/>
</dbReference>
<dbReference type="EMBL" id="CP040915">
    <property type="protein sequence ID" value="QDC24939.1"/>
    <property type="molecule type" value="Genomic_DNA"/>
</dbReference>
<dbReference type="PANTHER" id="PTHR30024:SF47">
    <property type="entry name" value="TAURINE-BINDING PERIPLASMIC PROTEIN"/>
    <property type="match status" value="1"/>
</dbReference>
<feature type="domain" description="SsuA/THI5-like" evidence="5">
    <location>
        <begin position="65"/>
        <end position="256"/>
    </location>
</feature>
<keyword evidence="3 4" id="KW-0732">Signal</keyword>
<gene>
    <name evidence="6" type="ORF">FE374_10245</name>
</gene>
<evidence type="ECO:0000259" key="5">
    <source>
        <dbReference type="Pfam" id="PF09084"/>
    </source>
</evidence>
<evidence type="ECO:0000313" key="7">
    <source>
        <dbReference type="Proteomes" id="UP000314616"/>
    </source>
</evidence>
<dbReference type="OrthoDB" id="7374754at2"/>
<evidence type="ECO:0000256" key="3">
    <source>
        <dbReference type="ARBA" id="ARBA00022729"/>
    </source>
</evidence>
<protein>
    <submittedName>
        <fullName evidence="6">Transporter substrate-binding domain-containing protein</fullName>
    </submittedName>
</protein>
<dbReference type="AlphaFoldDB" id="A0A5B8C2P1"/>
<dbReference type="PANTHER" id="PTHR30024">
    <property type="entry name" value="ALIPHATIC SULFONATES-BINDING PROTEIN-RELATED"/>
    <property type="match status" value="1"/>
</dbReference>
<dbReference type="Gene3D" id="3.40.190.10">
    <property type="entry name" value="Periplasmic binding protein-like II"/>
    <property type="match status" value="2"/>
</dbReference>
<feature type="chain" id="PRO_5039452708" evidence="4">
    <location>
        <begin position="23"/>
        <end position="338"/>
    </location>
</feature>
<evidence type="ECO:0000256" key="2">
    <source>
        <dbReference type="ARBA" id="ARBA00010742"/>
    </source>
</evidence>
<dbReference type="KEGG" id="gyu:FE374_10245"/>
<dbReference type="Pfam" id="PF09084">
    <property type="entry name" value="NMT1"/>
    <property type="match status" value="1"/>
</dbReference>
<name>A0A5B8C2P1_9MICO</name>
<sequence length="338" mass="35676">MRRHKTAIAAAAALAMSVSLLAACSRGAEGADTPGDGADASAPPANLFISSNMIGWHVFLGEDDARGSFSEAGLDINVTGFSSGPESAEAFATQDGTMLVAGDLPSVSFVDRHDATIVGQVTSWTGLRFVASKDIQSPQDLVGKRIAVNQGSSTEFWLAEYLAENGIADDVEVIYLDPGSHVPALLKGEIDAAATFLAQALTAIESGEFELLETWPSVLTLIVRNDYLSENPEAVAGVLEVLARGAEEIESDPEGALEAVSGMHGLTDAQYHEAIDNAELDFNPQFSAETHGLLERMARWLVEKGSLPEDYEVCDYVDLSALREVAPDRAADTACSAG</sequence>
<dbReference type="SUPFAM" id="SSF53850">
    <property type="entry name" value="Periplasmic binding protein-like II"/>
    <property type="match status" value="1"/>
</dbReference>
<organism evidence="6 7">
    <name type="scientific">Georgenia yuyongxinii</name>
    <dbReference type="NCBI Taxonomy" id="2589797"/>
    <lineage>
        <taxon>Bacteria</taxon>
        <taxon>Bacillati</taxon>
        <taxon>Actinomycetota</taxon>
        <taxon>Actinomycetes</taxon>
        <taxon>Micrococcales</taxon>
        <taxon>Bogoriellaceae</taxon>
        <taxon>Georgenia</taxon>
    </lineage>
</organism>
<feature type="signal peptide" evidence="4">
    <location>
        <begin position="1"/>
        <end position="22"/>
    </location>
</feature>
<evidence type="ECO:0000256" key="4">
    <source>
        <dbReference type="SAM" id="SignalP"/>
    </source>
</evidence>
<dbReference type="RefSeq" id="WP_139928790.1">
    <property type="nucleotide sequence ID" value="NZ_CP040915.1"/>
</dbReference>